<evidence type="ECO:0000313" key="1">
    <source>
        <dbReference type="EMBL" id="MQP10793.1"/>
    </source>
</evidence>
<evidence type="ECO:0000313" key="2">
    <source>
        <dbReference type="Proteomes" id="UP000384372"/>
    </source>
</evidence>
<dbReference type="RefSeq" id="WP_158462654.1">
    <property type="nucleotide sequence ID" value="NZ_VZAD01000020.1"/>
</dbReference>
<organism evidence="1 2">
    <name type="scientific">Segatella copri</name>
    <dbReference type="NCBI Taxonomy" id="165179"/>
    <lineage>
        <taxon>Bacteria</taxon>
        <taxon>Pseudomonadati</taxon>
        <taxon>Bacteroidota</taxon>
        <taxon>Bacteroidia</taxon>
        <taxon>Bacteroidales</taxon>
        <taxon>Prevotellaceae</taxon>
        <taxon>Segatella</taxon>
    </lineage>
</organism>
<dbReference type="AlphaFoldDB" id="A0A6A7W8K0"/>
<proteinExistence type="predicted"/>
<protein>
    <recommendedName>
        <fullName evidence="3">CHAT domain-containing protein</fullName>
    </recommendedName>
</protein>
<dbReference type="Proteomes" id="UP000384372">
    <property type="component" value="Unassembled WGS sequence"/>
</dbReference>
<keyword evidence="2" id="KW-1185">Reference proteome</keyword>
<dbReference type="OrthoDB" id="6045053at2"/>
<sequence length="172" mass="19752">MNVCFETVENKKDFKEVVTCLLKQVSKETTLVLHLCVHGDENGIAFKGYEVNQSDDDCILWDEFIQTVKPLNEAVDCNLILFLQACFSSSLGEKLSKTKFCKCLIAGEGLVHSKELELLFQFYKTYAETMDVKSAYDAMINTKYVDVYHNEIQIYSSYKCFLNDVSVEEMKE</sequence>
<reference evidence="1 2" key="1">
    <citation type="submission" date="2019-09" db="EMBL/GenBank/DDBJ databases">
        <title>Distinct polysaccharide growth profiles of human intestinal Prevotella copri isolates.</title>
        <authorList>
            <person name="Fehlner-Peach H."/>
            <person name="Magnabosco C."/>
            <person name="Raghavan V."/>
            <person name="Scher J.U."/>
            <person name="Tett A."/>
            <person name="Cox L.M."/>
            <person name="Gottsegen C."/>
            <person name="Watters A."/>
            <person name="Wiltshire- Gordon J.D."/>
            <person name="Segata N."/>
            <person name="Bonneau R."/>
            <person name="Littman D.R."/>
        </authorList>
    </citation>
    <scope>NUCLEOTIDE SEQUENCE [LARGE SCALE GENOMIC DNA]</scope>
    <source>
        <strain evidence="2">iAQ1173</strain>
    </source>
</reference>
<evidence type="ECO:0008006" key="3">
    <source>
        <dbReference type="Google" id="ProtNLM"/>
    </source>
</evidence>
<accession>A0A6A7W8K0</accession>
<dbReference type="EMBL" id="VZAD01000020">
    <property type="protein sequence ID" value="MQP10793.1"/>
    <property type="molecule type" value="Genomic_DNA"/>
</dbReference>
<name>A0A6A7W8K0_9BACT</name>
<comment type="caution">
    <text evidence="1">The sequence shown here is derived from an EMBL/GenBank/DDBJ whole genome shotgun (WGS) entry which is preliminary data.</text>
</comment>
<gene>
    <name evidence="1" type="ORF">F7D20_02195</name>
</gene>